<evidence type="ECO:0000313" key="2">
    <source>
        <dbReference type="EMBL" id="JAH85267.1"/>
    </source>
</evidence>
<organism evidence="2">
    <name type="scientific">Anguilla anguilla</name>
    <name type="common">European freshwater eel</name>
    <name type="synonym">Muraena anguilla</name>
    <dbReference type="NCBI Taxonomy" id="7936"/>
    <lineage>
        <taxon>Eukaryota</taxon>
        <taxon>Metazoa</taxon>
        <taxon>Chordata</taxon>
        <taxon>Craniata</taxon>
        <taxon>Vertebrata</taxon>
        <taxon>Euteleostomi</taxon>
        <taxon>Actinopterygii</taxon>
        <taxon>Neopterygii</taxon>
        <taxon>Teleostei</taxon>
        <taxon>Anguilliformes</taxon>
        <taxon>Anguillidae</taxon>
        <taxon>Anguilla</taxon>
    </lineage>
</organism>
<keyword evidence="1" id="KW-0472">Membrane</keyword>
<keyword evidence="1" id="KW-0812">Transmembrane</keyword>
<reference evidence="2" key="1">
    <citation type="submission" date="2014-11" db="EMBL/GenBank/DDBJ databases">
        <authorList>
            <person name="Amaro Gonzalez C."/>
        </authorList>
    </citation>
    <scope>NUCLEOTIDE SEQUENCE</scope>
</reference>
<sequence length="48" mass="5837">MEELKFYFLIVVCLFVGYTQSVYWILWSFSLMVLAGFLVRNYFIIMNK</sequence>
<feature type="transmembrane region" description="Helical" evidence="1">
    <location>
        <begin position="6"/>
        <end position="39"/>
    </location>
</feature>
<keyword evidence="1" id="KW-1133">Transmembrane helix</keyword>
<reference evidence="2" key="2">
    <citation type="journal article" date="2015" name="Fish Shellfish Immunol.">
        <title>Early steps in the European eel (Anguilla anguilla)-Vibrio vulnificus interaction in the gills: Role of the RtxA13 toxin.</title>
        <authorList>
            <person name="Callol A."/>
            <person name="Pajuelo D."/>
            <person name="Ebbesson L."/>
            <person name="Teles M."/>
            <person name="MacKenzie S."/>
            <person name="Amaro C."/>
        </authorList>
    </citation>
    <scope>NUCLEOTIDE SEQUENCE</scope>
</reference>
<proteinExistence type="predicted"/>
<accession>A0A0E9W4K3</accession>
<dbReference type="AlphaFoldDB" id="A0A0E9W4K3"/>
<dbReference type="EMBL" id="GBXM01023310">
    <property type="protein sequence ID" value="JAH85267.1"/>
    <property type="molecule type" value="Transcribed_RNA"/>
</dbReference>
<evidence type="ECO:0000256" key="1">
    <source>
        <dbReference type="SAM" id="Phobius"/>
    </source>
</evidence>
<name>A0A0E9W4K3_ANGAN</name>
<protein>
    <submittedName>
        <fullName evidence="2">Uncharacterized protein</fullName>
    </submittedName>
</protein>